<evidence type="ECO:0000256" key="4">
    <source>
        <dbReference type="ARBA" id="ARBA00022989"/>
    </source>
</evidence>
<dbReference type="Gene3D" id="1.20.1260.100">
    <property type="entry name" value="TspO/MBR protein"/>
    <property type="match status" value="1"/>
</dbReference>
<organism evidence="7">
    <name type="scientific">Culex tarsalis</name>
    <name type="common">Encephalitis mosquito</name>
    <dbReference type="NCBI Taxonomy" id="7177"/>
    <lineage>
        <taxon>Eukaryota</taxon>
        <taxon>Metazoa</taxon>
        <taxon>Ecdysozoa</taxon>
        <taxon>Arthropoda</taxon>
        <taxon>Hexapoda</taxon>
        <taxon>Insecta</taxon>
        <taxon>Pterygota</taxon>
        <taxon>Neoptera</taxon>
        <taxon>Endopterygota</taxon>
        <taxon>Diptera</taxon>
        <taxon>Nematocera</taxon>
        <taxon>Culicoidea</taxon>
        <taxon>Culicidae</taxon>
        <taxon>Culicinae</taxon>
        <taxon>Culicini</taxon>
        <taxon>Culex</taxon>
        <taxon>Culex</taxon>
    </lineage>
</organism>
<dbReference type="PIRSF" id="PIRSF005859">
    <property type="entry name" value="PBR"/>
    <property type="match status" value="1"/>
</dbReference>
<dbReference type="AlphaFoldDB" id="A0A1Q3FSY7"/>
<protein>
    <submittedName>
        <fullName evidence="7">Putative peripheral-type benzodiazepine receptor</fullName>
    </submittedName>
</protein>
<sequence>MNSEIPKIAAAVALPQIGGCVGAYLTLPDLLRWHQRLHFLPVVPPKWMFPPVWTSVNAGIGYASYLVWKEGGGFNGTAKLPLMLYGTQLALNWAWSPIFFKLHDHKWSYLESLVHAGAVAATGFAFFNVNKIAGYLVFPYFVWCTCASLLNFEIYVRQPGDTATVEEESS</sequence>
<dbReference type="GO" id="GO:0005741">
    <property type="term" value="C:mitochondrial outer membrane"/>
    <property type="evidence" value="ECO:0007669"/>
    <property type="project" value="TreeGrafter"/>
</dbReference>
<dbReference type="FunFam" id="1.20.1260.100:FF:000001">
    <property type="entry name" value="translocator protein 2"/>
    <property type="match status" value="1"/>
</dbReference>
<name>A0A1Q3FSY7_CULTA</name>
<comment type="subcellular location">
    <subcellularLocation>
        <location evidence="1">Membrane</location>
        <topology evidence="1">Multi-pass membrane protein</topology>
    </subcellularLocation>
</comment>
<feature type="transmembrane region" description="Helical" evidence="6">
    <location>
        <begin position="47"/>
        <end position="68"/>
    </location>
</feature>
<keyword evidence="4 6" id="KW-1133">Transmembrane helix</keyword>
<accession>A0A1Q3FSY7</accession>
<comment type="similarity">
    <text evidence="2">Belongs to the TspO/BZRP family.</text>
</comment>
<proteinExistence type="inferred from homology"/>
<evidence type="ECO:0000256" key="6">
    <source>
        <dbReference type="SAM" id="Phobius"/>
    </source>
</evidence>
<feature type="transmembrane region" description="Helical" evidence="6">
    <location>
        <begin position="80"/>
        <end position="100"/>
    </location>
</feature>
<dbReference type="Pfam" id="PF03073">
    <property type="entry name" value="TspO_MBR"/>
    <property type="match status" value="1"/>
</dbReference>
<evidence type="ECO:0000256" key="1">
    <source>
        <dbReference type="ARBA" id="ARBA00004141"/>
    </source>
</evidence>
<dbReference type="EMBL" id="GFDL01004325">
    <property type="protein sequence ID" value="JAV30720.1"/>
    <property type="molecule type" value="Transcribed_RNA"/>
</dbReference>
<keyword evidence="5 6" id="KW-0472">Membrane</keyword>
<dbReference type="PANTHER" id="PTHR10057:SF0">
    <property type="entry name" value="TRANSLOCATOR PROTEIN"/>
    <property type="match status" value="1"/>
</dbReference>
<evidence type="ECO:0000256" key="5">
    <source>
        <dbReference type="ARBA" id="ARBA00023136"/>
    </source>
</evidence>
<evidence type="ECO:0000313" key="7">
    <source>
        <dbReference type="EMBL" id="JAV30720.1"/>
    </source>
</evidence>
<evidence type="ECO:0000256" key="2">
    <source>
        <dbReference type="ARBA" id="ARBA00007524"/>
    </source>
</evidence>
<dbReference type="CDD" id="cd15904">
    <property type="entry name" value="TSPO_MBR"/>
    <property type="match status" value="1"/>
</dbReference>
<dbReference type="InterPro" id="IPR038330">
    <property type="entry name" value="TspO/MBR-related_sf"/>
</dbReference>
<dbReference type="InterPro" id="IPR004307">
    <property type="entry name" value="TspO_MBR"/>
</dbReference>
<dbReference type="GO" id="GO:0033013">
    <property type="term" value="P:tetrapyrrole metabolic process"/>
    <property type="evidence" value="ECO:0007669"/>
    <property type="project" value="UniProtKB-ARBA"/>
</dbReference>
<dbReference type="PANTHER" id="PTHR10057">
    <property type="entry name" value="PERIPHERAL-TYPE BENZODIAZEPINE RECEPTOR"/>
    <property type="match status" value="1"/>
</dbReference>
<feature type="transmembrane region" description="Helical" evidence="6">
    <location>
        <begin position="7"/>
        <end position="27"/>
    </location>
</feature>
<evidence type="ECO:0000256" key="3">
    <source>
        <dbReference type="ARBA" id="ARBA00022692"/>
    </source>
</evidence>
<keyword evidence="3 6" id="KW-0812">Transmembrane</keyword>
<reference evidence="7" key="1">
    <citation type="submission" date="2017-01" db="EMBL/GenBank/DDBJ databases">
        <title>A deep insight into the sialotranscriptome of adult male and female Cluex tarsalis mosquitoes.</title>
        <authorList>
            <person name="Ribeiro J.M."/>
            <person name="Moreira F."/>
            <person name="Bernard K.A."/>
            <person name="Calvo E."/>
        </authorList>
    </citation>
    <scope>NUCLEOTIDE SEQUENCE</scope>
    <source>
        <strain evidence="7">Kern County</strain>
        <tissue evidence="7">Salivary glands</tissue>
    </source>
</reference>
<keyword evidence="7" id="KW-0675">Receptor</keyword>
<feature type="transmembrane region" description="Helical" evidence="6">
    <location>
        <begin position="136"/>
        <end position="156"/>
    </location>
</feature>